<dbReference type="Proteomes" id="UP000324550">
    <property type="component" value="Unassembled WGS sequence"/>
</dbReference>
<accession>A0A5D0G1Y7</accession>
<gene>
    <name evidence="3" type="ORF">FVF61_13385</name>
</gene>
<evidence type="ECO:0000313" key="3">
    <source>
        <dbReference type="EMBL" id="TYA52329.1"/>
    </source>
</evidence>
<sequence>MKKLFLAIAFVAISLPTFSQVKVRPGLRMGINLSNITNIDNTERKVGFNGAMFANIHFARFYELQPELTYSNQGFKRNDYAYYDPYYGDVIHMEGDNFNIHYVGMSVANKFFVVPNIGLHFIVGPSVEVNISDDSDYDEITPIDFSLFGGIGYEFKFGLSLEARYKQGFIDIRDDYFDYIDDNDYDYYDDNFLNSSFQFSVSYKFDF</sequence>
<feature type="signal peptide" evidence="1">
    <location>
        <begin position="1"/>
        <end position="19"/>
    </location>
</feature>
<dbReference type="RefSeq" id="WP_148457247.1">
    <property type="nucleotide sequence ID" value="NZ_VSFC01000062.1"/>
</dbReference>
<name>A0A5D0G1Y7_9FLAO</name>
<dbReference type="Pfam" id="PF13568">
    <property type="entry name" value="OMP_b-brl_2"/>
    <property type="match status" value="1"/>
</dbReference>
<dbReference type="EMBL" id="VSFC01000062">
    <property type="protein sequence ID" value="TYA52329.1"/>
    <property type="molecule type" value="Genomic_DNA"/>
</dbReference>
<evidence type="ECO:0000313" key="4">
    <source>
        <dbReference type="Proteomes" id="UP000324550"/>
    </source>
</evidence>
<proteinExistence type="predicted"/>
<feature type="domain" description="Outer membrane protein beta-barrel" evidence="2">
    <location>
        <begin position="19"/>
        <end position="172"/>
    </location>
</feature>
<feature type="chain" id="PRO_5022666954" evidence="1">
    <location>
        <begin position="20"/>
        <end position="207"/>
    </location>
</feature>
<evidence type="ECO:0000256" key="1">
    <source>
        <dbReference type="SAM" id="SignalP"/>
    </source>
</evidence>
<reference evidence="3 4" key="1">
    <citation type="submission" date="2019-08" db="EMBL/GenBank/DDBJ databases">
        <title>Formosa sediminis sp. nov., isolated from marine sediment.</title>
        <authorList>
            <person name="Cao W.R."/>
        </authorList>
    </citation>
    <scope>NUCLEOTIDE SEQUENCE [LARGE SCALE GENOMIC DNA]</scope>
    <source>
        <strain evidence="3 4">1494</strain>
    </source>
</reference>
<dbReference type="AlphaFoldDB" id="A0A5D0G1Y7"/>
<keyword evidence="1" id="KW-0732">Signal</keyword>
<organism evidence="3 4">
    <name type="scientific">Formosa maritima</name>
    <dbReference type="NCBI Taxonomy" id="2592046"/>
    <lineage>
        <taxon>Bacteria</taxon>
        <taxon>Pseudomonadati</taxon>
        <taxon>Bacteroidota</taxon>
        <taxon>Flavobacteriia</taxon>
        <taxon>Flavobacteriales</taxon>
        <taxon>Flavobacteriaceae</taxon>
        <taxon>Formosa</taxon>
    </lineage>
</organism>
<keyword evidence="4" id="KW-1185">Reference proteome</keyword>
<dbReference type="OrthoDB" id="947434at2"/>
<protein>
    <submittedName>
        <fullName evidence="3">PorT family protein</fullName>
    </submittedName>
</protein>
<dbReference type="InterPro" id="IPR025665">
    <property type="entry name" value="Beta-barrel_OMP_2"/>
</dbReference>
<evidence type="ECO:0000259" key="2">
    <source>
        <dbReference type="Pfam" id="PF13568"/>
    </source>
</evidence>
<comment type="caution">
    <text evidence="3">The sequence shown here is derived from an EMBL/GenBank/DDBJ whole genome shotgun (WGS) entry which is preliminary data.</text>
</comment>